<comment type="caution">
    <text evidence="1">The sequence shown here is derived from an EMBL/GenBank/DDBJ whole genome shotgun (WGS) entry which is preliminary data.</text>
</comment>
<accession>A0AAW2Z2U3</accession>
<reference evidence="1 2" key="1">
    <citation type="submission" date="2024-03" db="EMBL/GenBank/DDBJ databases">
        <title>The Acrasis kona genome and developmental transcriptomes reveal deep origins of eukaryotic multicellular pathways.</title>
        <authorList>
            <person name="Sheikh S."/>
            <person name="Fu C.-J."/>
            <person name="Brown M.W."/>
            <person name="Baldauf S.L."/>
        </authorList>
    </citation>
    <scope>NUCLEOTIDE SEQUENCE [LARGE SCALE GENOMIC DNA]</scope>
    <source>
        <strain evidence="1 2">ATCC MYA-3509</strain>
    </source>
</reference>
<evidence type="ECO:0000313" key="1">
    <source>
        <dbReference type="EMBL" id="KAL0483685.1"/>
    </source>
</evidence>
<proteinExistence type="predicted"/>
<dbReference type="Proteomes" id="UP001431209">
    <property type="component" value="Unassembled WGS sequence"/>
</dbReference>
<dbReference type="AlphaFoldDB" id="A0AAW2Z2U3"/>
<name>A0AAW2Z2U3_9EUKA</name>
<sequence length="137" mass="15840">MKGVHDWNTRLHTIDTLPEDTTYPIGIPKNTTLIKYSAMPREKKSKLRPPMAVNILDSIVADLCIRDLKFEVQDDHPLNFEDIADNLAPVPQMRLYDAIKDSSIKSWHPRNLSKTFKGFVGKFYERDENYVTAYNSL</sequence>
<dbReference type="EMBL" id="JAOPGA020000974">
    <property type="protein sequence ID" value="KAL0483685.1"/>
    <property type="molecule type" value="Genomic_DNA"/>
</dbReference>
<evidence type="ECO:0000313" key="2">
    <source>
        <dbReference type="Proteomes" id="UP001431209"/>
    </source>
</evidence>
<keyword evidence="2" id="KW-1185">Reference proteome</keyword>
<protein>
    <submittedName>
        <fullName evidence="1">Uncharacterized protein</fullName>
    </submittedName>
</protein>
<gene>
    <name evidence="1" type="ORF">AKO1_013976</name>
</gene>
<organism evidence="1 2">
    <name type="scientific">Acrasis kona</name>
    <dbReference type="NCBI Taxonomy" id="1008807"/>
    <lineage>
        <taxon>Eukaryota</taxon>
        <taxon>Discoba</taxon>
        <taxon>Heterolobosea</taxon>
        <taxon>Tetramitia</taxon>
        <taxon>Eutetramitia</taxon>
        <taxon>Acrasidae</taxon>
        <taxon>Acrasis</taxon>
    </lineage>
</organism>